<dbReference type="PATRIC" id="fig|1261.3.peg.880"/>
<accession>A0A135YV34</accession>
<dbReference type="AlphaFoldDB" id="A0A135YV34"/>
<evidence type="ECO:0000313" key="3">
    <source>
        <dbReference type="Proteomes" id="UP000070326"/>
    </source>
</evidence>
<reference evidence="1 3" key="1">
    <citation type="submission" date="2016-02" db="EMBL/GenBank/DDBJ databases">
        <authorList>
            <person name="Wen L."/>
            <person name="He K."/>
            <person name="Yang H."/>
        </authorList>
    </citation>
    <scope>NUCLEOTIDE SEQUENCE [LARGE SCALE GENOMIC DNA]</scope>
    <source>
        <strain evidence="1 3">MJR8628A</strain>
    </source>
</reference>
<gene>
    <name evidence="1" type="ORF">HMPREF3195_00816</name>
    <name evidence="2" type="ORF">NCTC11460_00751</name>
</gene>
<dbReference type="EMBL" id="UGTB01000004">
    <property type="protein sequence ID" value="SUB60837.1"/>
    <property type="molecule type" value="Genomic_DNA"/>
</dbReference>
<proteinExistence type="predicted"/>
<evidence type="ECO:0000313" key="1">
    <source>
        <dbReference type="EMBL" id="KXI13240.1"/>
    </source>
</evidence>
<dbReference type="Proteomes" id="UP000255101">
    <property type="component" value="Unassembled WGS sequence"/>
</dbReference>
<protein>
    <submittedName>
        <fullName evidence="1">Uncharacterized protein</fullName>
    </submittedName>
</protein>
<name>A0A135YV34_9FIRM</name>
<evidence type="ECO:0000313" key="2">
    <source>
        <dbReference type="EMBL" id="SUB60837.1"/>
    </source>
</evidence>
<dbReference type="EMBL" id="LSQZ01000027">
    <property type="protein sequence ID" value="KXI13240.1"/>
    <property type="molecule type" value="Genomic_DNA"/>
</dbReference>
<dbReference type="Proteomes" id="UP000070326">
    <property type="component" value="Unassembled WGS sequence"/>
</dbReference>
<sequence>MQFIHLDLQTRYNIYTHTKRVLRKYQKGIISGKLTSDQFVDNMLRDKSIVEILNRIPISSKEFRSTYKDYVDKLIDIQNETLAANKYRSKTNSSSKAEYSSIFKLNKLLKDSGFYLSMPTQYLSQKDIESIEKFIMTGKIDLGEEKIYHYVCK</sequence>
<organism evidence="1 3">
    <name type="scientific">Peptostreptococcus anaerobius</name>
    <dbReference type="NCBI Taxonomy" id="1261"/>
    <lineage>
        <taxon>Bacteria</taxon>
        <taxon>Bacillati</taxon>
        <taxon>Bacillota</taxon>
        <taxon>Clostridia</taxon>
        <taxon>Peptostreptococcales</taxon>
        <taxon>Peptostreptococcaceae</taxon>
        <taxon>Peptostreptococcus</taxon>
    </lineage>
</organism>
<evidence type="ECO:0000313" key="4">
    <source>
        <dbReference type="Proteomes" id="UP000255101"/>
    </source>
</evidence>
<reference evidence="2 4" key="2">
    <citation type="submission" date="2018-06" db="EMBL/GenBank/DDBJ databases">
        <authorList>
            <consortium name="Pathogen Informatics"/>
            <person name="Doyle S."/>
        </authorList>
    </citation>
    <scope>NUCLEOTIDE SEQUENCE [LARGE SCALE GENOMIC DNA]</scope>
    <source>
        <strain evidence="2 4">NCTC11460</strain>
    </source>
</reference>
<dbReference type="eggNOG" id="ENOG50323BC">
    <property type="taxonomic scope" value="Bacteria"/>
</dbReference>
<dbReference type="RefSeq" id="WP_002844770.1">
    <property type="nucleotide sequence ID" value="NZ_CAMPYD010000001.1"/>
</dbReference>